<dbReference type="InParanoid" id="E4XXF6"/>
<evidence type="ECO:0000256" key="1">
    <source>
        <dbReference type="SAM" id="MobiDB-lite"/>
    </source>
</evidence>
<keyword evidence="2" id="KW-0732">Signal</keyword>
<protein>
    <submittedName>
        <fullName evidence="3">Uncharacterized protein</fullName>
    </submittedName>
</protein>
<reference evidence="3" key="1">
    <citation type="journal article" date="2010" name="Science">
        <title>Plasticity of animal genome architecture unmasked by rapid evolution of a pelagic tunicate.</title>
        <authorList>
            <person name="Denoeud F."/>
            <person name="Henriet S."/>
            <person name="Mungpakdee S."/>
            <person name="Aury J.M."/>
            <person name="Da Silva C."/>
            <person name="Brinkmann H."/>
            <person name="Mikhaleva J."/>
            <person name="Olsen L.C."/>
            <person name="Jubin C."/>
            <person name="Canestro C."/>
            <person name="Bouquet J.M."/>
            <person name="Danks G."/>
            <person name="Poulain J."/>
            <person name="Campsteijn C."/>
            <person name="Adamski M."/>
            <person name="Cross I."/>
            <person name="Yadetie F."/>
            <person name="Muffato M."/>
            <person name="Louis A."/>
            <person name="Butcher S."/>
            <person name="Tsagkogeorga G."/>
            <person name="Konrad A."/>
            <person name="Singh S."/>
            <person name="Jensen M.F."/>
            <person name="Cong E.H."/>
            <person name="Eikeseth-Otteraa H."/>
            <person name="Noel B."/>
            <person name="Anthouard V."/>
            <person name="Porcel B.M."/>
            <person name="Kachouri-Lafond R."/>
            <person name="Nishino A."/>
            <person name="Ugolini M."/>
            <person name="Chourrout P."/>
            <person name="Nishida H."/>
            <person name="Aasland R."/>
            <person name="Huzurbazar S."/>
            <person name="Westhof E."/>
            <person name="Delsuc F."/>
            <person name="Lehrach H."/>
            <person name="Reinhardt R."/>
            <person name="Weissenbach J."/>
            <person name="Roy S.W."/>
            <person name="Artiguenave F."/>
            <person name="Postlethwait J.H."/>
            <person name="Manak J.R."/>
            <person name="Thompson E.M."/>
            <person name="Jaillon O."/>
            <person name="Du Pasquier L."/>
            <person name="Boudinot P."/>
            <person name="Liberles D.A."/>
            <person name="Volff J.N."/>
            <person name="Philippe H."/>
            <person name="Lenhard B."/>
            <person name="Roest Crollius H."/>
            <person name="Wincker P."/>
            <person name="Chourrout D."/>
        </authorList>
    </citation>
    <scope>NUCLEOTIDE SEQUENCE [LARGE SCALE GENOMIC DNA]</scope>
</reference>
<evidence type="ECO:0000313" key="3">
    <source>
        <dbReference type="EMBL" id="CBY14350.1"/>
    </source>
</evidence>
<evidence type="ECO:0000313" key="4">
    <source>
        <dbReference type="Proteomes" id="UP000001307"/>
    </source>
</evidence>
<sequence>MDSIVTPLAFFLIAASFYDSRAAQNQNRSGPRARIVPRQNAQKTVKYKQTTRQQQHHHLESLKRPNQLVIQDHSGHDTDSVNSFDAADELLSLCRLDQRVNPGYVDDVFLNSDISSSKSRLHPFTEATNSSCLKDSSRSRSASNSSRRSRRARNTLNAESNKDHNTTPTTLLLTTDDSLKRLLSTWAEEQIRQFQDEIDDTQKYENDLFLSDEEIQLYKNLHWQAPTRCSTQAQLQTAS</sequence>
<feature type="signal peptide" evidence="2">
    <location>
        <begin position="1"/>
        <end position="22"/>
    </location>
</feature>
<evidence type="ECO:0000256" key="2">
    <source>
        <dbReference type="SAM" id="SignalP"/>
    </source>
</evidence>
<dbReference type="Proteomes" id="UP000001307">
    <property type="component" value="Unassembled WGS sequence"/>
</dbReference>
<keyword evidence="4" id="KW-1185">Reference proteome</keyword>
<feature type="region of interest" description="Disordered" evidence="1">
    <location>
        <begin position="128"/>
        <end position="170"/>
    </location>
</feature>
<dbReference type="EMBL" id="FN653277">
    <property type="protein sequence ID" value="CBY14350.1"/>
    <property type="molecule type" value="Genomic_DNA"/>
</dbReference>
<accession>E4XXF6</accession>
<feature type="chain" id="PRO_5003193285" evidence="2">
    <location>
        <begin position="23"/>
        <end position="239"/>
    </location>
</feature>
<dbReference type="OrthoDB" id="10490040at2759"/>
<proteinExistence type="predicted"/>
<organism evidence="3">
    <name type="scientific">Oikopleura dioica</name>
    <name type="common">Tunicate</name>
    <dbReference type="NCBI Taxonomy" id="34765"/>
    <lineage>
        <taxon>Eukaryota</taxon>
        <taxon>Metazoa</taxon>
        <taxon>Chordata</taxon>
        <taxon>Tunicata</taxon>
        <taxon>Appendicularia</taxon>
        <taxon>Copelata</taxon>
        <taxon>Oikopleuridae</taxon>
        <taxon>Oikopleura</taxon>
    </lineage>
</organism>
<name>E4XXF6_OIKDI</name>
<gene>
    <name evidence="3" type="ORF">GSOID_T00007343001</name>
</gene>
<dbReference type="AlphaFoldDB" id="E4XXF6"/>